<comment type="caution">
    <text evidence="1">The sequence shown here is derived from an EMBL/GenBank/DDBJ whole genome shotgun (WGS) entry which is preliminary data.</text>
</comment>
<reference evidence="1 2" key="1">
    <citation type="journal article" date="2016" name="Antonie Van Leeuwenhoek">
        <title>Bacillus depressus sp. nov., isolated from soil of a sunflower field.</title>
        <authorList>
            <person name="Wei X."/>
            <person name="Xin D."/>
            <person name="Xin Y."/>
            <person name="Zhang H."/>
            <person name="Wang T."/>
            <person name="Zhang J."/>
        </authorList>
    </citation>
    <scope>NUCLEOTIDE SEQUENCE [LARGE SCALE GENOMIC DNA]</scope>
    <source>
        <strain evidence="1 2">BZ1</strain>
    </source>
</reference>
<gene>
    <name evidence="1" type="ORF">F7731_08665</name>
</gene>
<evidence type="ECO:0008006" key="3">
    <source>
        <dbReference type="Google" id="ProtNLM"/>
    </source>
</evidence>
<accession>A0A6L3VA16</accession>
<dbReference type="EMBL" id="WBOS01000002">
    <property type="protein sequence ID" value="KAB2337655.1"/>
    <property type="molecule type" value="Genomic_DNA"/>
</dbReference>
<protein>
    <recommendedName>
        <fullName evidence="3">Phage tail protein</fullName>
    </recommendedName>
</protein>
<organism evidence="1 2">
    <name type="scientific">Cytobacillus depressus</name>
    <dbReference type="NCBI Taxonomy" id="1602942"/>
    <lineage>
        <taxon>Bacteria</taxon>
        <taxon>Bacillati</taxon>
        <taxon>Bacillota</taxon>
        <taxon>Bacilli</taxon>
        <taxon>Bacillales</taxon>
        <taxon>Bacillaceae</taxon>
        <taxon>Cytobacillus</taxon>
    </lineage>
</organism>
<keyword evidence="2" id="KW-1185">Reference proteome</keyword>
<dbReference type="Proteomes" id="UP000481030">
    <property type="component" value="Unassembled WGS sequence"/>
</dbReference>
<evidence type="ECO:0000313" key="1">
    <source>
        <dbReference type="EMBL" id="KAB2337655.1"/>
    </source>
</evidence>
<dbReference type="RefSeq" id="WP_151534358.1">
    <property type="nucleotide sequence ID" value="NZ_WBOS01000002.1"/>
</dbReference>
<name>A0A6L3VA16_9BACI</name>
<evidence type="ECO:0000313" key="2">
    <source>
        <dbReference type="Proteomes" id="UP000481030"/>
    </source>
</evidence>
<dbReference type="OrthoDB" id="2853907at2"/>
<sequence>MRNMTTVQQKSTIRFGSAKFEVGETEETLIDLGAMRGISFEESWDEIQVKSDNAGVITAGITNHTAKIAGNLMEINLKTLHVLRGGIDKYEEVAADSQAGKKAAIKLLSGGLSTFQPRIVKITNYNDKNEAFSIKIFKANAASGLNITFPEADGEDPAMTPIEMTGTLDAERDPGEQLFEIYDEQGVVPTV</sequence>
<proteinExistence type="predicted"/>
<dbReference type="AlphaFoldDB" id="A0A6L3VA16"/>